<sequence>MSNPRKRRRIVTSTSNKIYRDTIPLPDSFGTVRSSEITEDGRVDYSTVITARAWEQAGSWEPQDDTTFALQPNSSEFDQVVEADFMEPDQGLEVENSIDEDQAGISSNLEHPPPLDNTHIPLQKAKRSLVSRKLFDGPVEATFSISKRVRIALLVGSKHLAPQNIDVESASLRILRIKPAV</sequence>
<accession>A0A8H7Y293</accession>
<organism evidence="1">
    <name type="scientific">Psilocybe cubensis</name>
    <name type="common">Psychedelic mushroom</name>
    <name type="synonym">Stropharia cubensis</name>
    <dbReference type="NCBI Taxonomy" id="181762"/>
    <lineage>
        <taxon>Eukaryota</taxon>
        <taxon>Fungi</taxon>
        <taxon>Dikarya</taxon>
        <taxon>Basidiomycota</taxon>
        <taxon>Agaricomycotina</taxon>
        <taxon>Agaricomycetes</taxon>
        <taxon>Agaricomycetidae</taxon>
        <taxon>Agaricales</taxon>
        <taxon>Agaricineae</taxon>
        <taxon>Strophariaceae</taxon>
        <taxon>Psilocybe</taxon>
    </lineage>
</organism>
<evidence type="ECO:0000313" key="1">
    <source>
        <dbReference type="EMBL" id="KAG5172196.1"/>
    </source>
</evidence>
<reference evidence="1" key="1">
    <citation type="submission" date="2021-02" db="EMBL/GenBank/DDBJ databases">
        <title>Psilocybe cubensis genome.</title>
        <authorList>
            <person name="Mckernan K.J."/>
            <person name="Crawford S."/>
            <person name="Trippe A."/>
            <person name="Kane L.T."/>
            <person name="Mclaughlin S."/>
        </authorList>
    </citation>
    <scope>NUCLEOTIDE SEQUENCE [LARGE SCALE GENOMIC DNA]</scope>
    <source>
        <strain evidence="1">MGC-MH-2018</strain>
    </source>
</reference>
<comment type="caution">
    <text evidence="1">The sequence shown here is derived from an EMBL/GenBank/DDBJ whole genome shotgun (WGS) entry which is preliminary data.</text>
</comment>
<protein>
    <submittedName>
        <fullName evidence="1">Uncharacterized protein</fullName>
    </submittedName>
</protein>
<gene>
    <name evidence="1" type="ORF">JR316_001693</name>
</gene>
<name>A0A8H7Y293_PSICU</name>
<dbReference type="AlphaFoldDB" id="A0A8H7Y293"/>
<dbReference type="EMBL" id="JAFIQS010000002">
    <property type="protein sequence ID" value="KAG5172196.1"/>
    <property type="molecule type" value="Genomic_DNA"/>
</dbReference>
<proteinExistence type="predicted"/>